<dbReference type="Pfam" id="PF00547">
    <property type="entry name" value="Urease_gamma"/>
    <property type="match status" value="1"/>
</dbReference>
<dbReference type="NCBIfam" id="TIGR00193">
    <property type="entry name" value="urease_gam"/>
    <property type="match status" value="1"/>
</dbReference>
<proteinExistence type="predicted"/>
<dbReference type="CDD" id="cd00390">
    <property type="entry name" value="Urease_gamma"/>
    <property type="match status" value="1"/>
</dbReference>
<dbReference type="GO" id="GO:0035550">
    <property type="term" value="C:urease complex"/>
    <property type="evidence" value="ECO:0007669"/>
    <property type="project" value="InterPro"/>
</dbReference>
<dbReference type="CDD" id="cd00407">
    <property type="entry name" value="Urease_beta"/>
    <property type="match status" value="1"/>
</dbReference>
<dbReference type="InterPro" id="IPR002026">
    <property type="entry name" value="Urease_gamma/gamma-beta_su"/>
</dbReference>
<accession>A0A964T0S1</accession>
<gene>
    <name evidence="6" type="primary">ureB</name>
    <name evidence="6" type="ORF">E4O86_00630</name>
</gene>
<keyword evidence="7" id="KW-1185">Reference proteome</keyword>
<dbReference type="Pfam" id="PF00699">
    <property type="entry name" value="Urease_beta"/>
    <property type="match status" value="1"/>
</dbReference>
<comment type="caution">
    <text evidence="6">The sequence shown here is derived from an EMBL/GenBank/DDBJ whole genome shotgun (WGS) entry which is preliminary data.</text>
</comment>
<reference evidence="6" key="1">
    <citation type="submission" date="2019-03" db="EMBL/GenBank/DDBJ databases">
        <title>Afifella sp. nov., isolated from activated sludge.</title>
        <authorList>
            <person name="Li Q."/>
            <person name="Liu Y."/>
        </authorList>
    </citation>
    <scope>NUCLEOTIDE SEQUENCE</scope>
    <source>
        <strain evidence="6">L72</strain>
    </source>
</reference>
<dbReference type="InterPro" id="IPR036463">
    <property type="entry name" value="Urease_gamma_sf"/>
</dbReference>
<comment type="catalytic activity">
    <reaction evidence="4">
        <text>urea + 2 H2O + H(+) = hydrogencarbonate + 2 NH4(+)</text>
        <dbReference type="Rhea" id="RHEA:20557"/>
        <dbReference type="ChEBI" id="CHEBI:15377"/>
        <dbReference type="ChEBI" id="CHEBI:15378"/>
        <dbReference type="ChEBI" id="CHEBI:16199"/>
        <dbReference type="ChEBI" id="CHEBI:17544"/>
        <dbReference type="ChEBI" id="CHEBI:28938"/>
        <dbReference type="EC" id="3.5.1.5"/>
    </reaction>
</comment>
<evidence type="ECO:0000313" key="6">
    <source>
        <dbReference type="EMBL" id="MYZ46231.1"/>
    </source>
</evidence>
<dbReference type="SUPFAM" id="SSF51278">
    <property type="entry name" value="Urease, beta-subunit"/>
    <property type="match status" value="1"/>
</dbReference>
<dbReference type="PIRSF" id="PIRSF001225">
    <property type="entry name" value="Urease_gammabeta"/>
    <property type="match status" value="1"/>
</dbReference>
<dbReference type="EMBL" id="SPKJ01000001">
    <property type="protein sequence ID" value="MYZ46231.1"/>
    <property type="molecule type" value="Genomic_DNA"/>
</dbReference>
<comment type="pathway">
    <text evidence="1">Nitrogen metabolism; urea degradation; CO(2) and NH(3) from urea (urease route): step 1/1.</text>
</comment>
<dbReference type="GO" id="GO:0009039">
    <property type="term" value="F:urease activity"/>
    <property type="evidence" value="ECO:0007669"/>
    <property type="project" value="UniProtKB-EC"/>
</dbReference>
<dbReference type="SUPFAM" id="SSF54111">
    <property type="entry name" value="Urease, gamma-subunit"/>
    <property type="match status" value="1"/>
</dbReference>
<dbReference type="InterPro" id="IPR050069">
    <property type="entry name" value="Urease_subunit"/>
</dbReference>
<keyword evidence="3 6" id="KW-0378">Hydrolase</keyword>
<dbReference type="InterPro" id="IPR008223">
    <property type="entry name" value="Urease_gamma-beta_su"/>
</dbReference>
<dbReference type="PANTHER" id="PTHR33569:SF1">
    <property type="entry name" value="UREASE"/>
    <property type="match status" value="1"/>
</dbReference>
<evidence type="ECO:0000256" key="5">
    <source>
        <dbReference type="SAM" id="MobiDB-lite"/>
    </source>
</evidence>
<dbReference type="InterPro" id="IPR002019">
    <property type="entry name" value="Urease_beta-like"/>
</dbReference>
<dbReference type="Gene3D" id="2.10.150.10">
    <property type="entry name" value="Urease, beta subunit"/>
    <property type="match status" value="1"/>
</dbReference>
<evidence type="ECO:0000256" key="4">
    <source>
        <dbReference type="ARBA" id="ARBA00047778"/>
    </source>
</evidence>
<name>A0A964T0S1_9HYPH</name>
<dbReference type="Proteomes" id="UP000773614">
    <property type="component" value="Unassembled WGS sequence"/>
</dbReference>
<dbReference type="AlphaFoldDB" id="A0A964T0S1"/>
<dbReference type="NCBIfam" id="TIGR00192">
    <property type="entry name" value="urease_beta"/>
    <property type="match status" value="1"/>
</dbReference>
<organism evidence="6 7">
    <name type="scientific">Propylenella binzhouense</name>
    <dbReference type="NCBI Taxonomy" id="2555902"/>
    <lineage>
        <taxon>Bacteria</taxon>
        <taxon>Pseudomonadati</taxon>
        <taxon>Pseudomonadota</taxon>
        <taxon>Alphaproteobacteria</taxon>
        <taxon>Hyphomicrobiales</taxon>
        <taxon>Propylenellaceae</taxon>
        <taxon>Propylenella</taxon>
    </lineage>
</organism>
<dbReference type="EC" id="3.5.1.5" evidence="2"/>
<dbReference type="RefSeq" id="WP_161138576.1">
    <property type="nucleotide sequence ID" value="NZ_SPKJ01000001.1"/>
</dbReference>
<dbReference type="NCBIfam" id="NF009671">
    <property type="entry name" value="PRK13192.1"/>
    <property type="match status" value="1"/>
</dbReference>
<dbReference type="Gene3D" id="3.30.280.10">
    <property type="entry name" value="Urease, gamma-like subunit"/>
    <property type="match status" value="1"/>
</dbReference>
<dbReference type="PANTHER" id="PTHR33569">
    <property type="entry name" value="UREASE"/>
    <property type="match status" value="1"/>
</dbReference>
<feature type="region of interest" description="Disordered" evidence="5">
    <location>
        <begin position="226"/>
        <end position="250"/>
    </location>
</feature>
<dbReference type="InterPro" id="IPR036461">
    <property type="entry name" value="Urease_betasu_sf"/>
</dbReference>
<dbReference type="GO" id="GO:0016151">
    <property type="term" value="F:nickel cation binding"/>
    <property type="evidence" value="ECO:0007669"/>
    <property type="project" value="InterPro"/>
</dbReference>
<protein>
    <recommendedName>
        <fullName evidence="2">urease</fullName>
        <ecNumber evidence="2">3.5.1.5</ecNumber>
    </recommendedName>
</protein>
<evidence type="ECO:0000313" key="7">
    <source>
        <dbReference type="Proteomes" id="UP000773614"/>
    </source>
</evidence>
<evidence type="ECO:0000256" key="1">
    <source>
        <dbReference type="ARBA" id="ARBA00004897"/>
    </source>
</evidence>
<evidence type="ECO:0000256" key="3">
    <source>
        <dbReference type="ARBA" id="ARBA00022801"/>
    </source>
</evidence>
<evidence type="ECO:0000256" key="2">
    <source>
        <dbReference type="ARBA" id="ARBA00012934"/>
    </source>
</evidence>
<feature type="compositionally biased region" description="Low complexity" evidence="5">
    <location>
        <begin position="231"/>
        <end position="242"/>
    </location>
</feature>
<dbReference type="GO" id="GO:0043419">
    <property type="term" value="P:urea catabolic process"/>
    <property type="evidence" value="ECO:0007669"/>
    <property type="project" value="InterPro"/>
</dbReference>
<dbReference type="OrthoDB" id="9797217at2"/>
<sequence>MNLTPTEMERLLIFSAARFAERNRADGIALSHPEAVAFISDWMLHAARRGLGYAEIVDEAGRLLTLDDVEPGVASMIPHIVVEGNFTEGTKMMVVFNPIGPGLSPAQHAEPRPGEVLPASGEIELAPGRARIEIEVFNSADRDIQVRSHTHFFEVNRALLFDREKTFGFRLDLPSGVGVRFEPGIRRRVALVAMGGSRAIHGAAGLVEGALDDAQVAARAMGRARERGYLPAPAGTPAGTPASRDDSGER</sequence>